<feature type="signal peptide" evidence="1">
    <location>
        <begin position="1"/>
        <end position="18"/>
    </location>
</feature>
<feature type="chain" id="PRO_5026334849" evidence="1">
    <location>
        <begin position="19"/>
        <end position="71"/>
    </location>
</feature>
<evidence type="ECO:0000256" key="1">
    <source>
        <dbReference type="SAM" id="SignalP"/>
    </source>
</evidence>
<sequence>MKTFKVHLVAFAIFLVSSDWYPSSNVMVEAGRLVVGKEGCWRYDCSNDSCEKNGCECPSGFLQLFGIRNCR</sequence>
<name>A0A6G5A378_RHIMP</name>
<dbReference type="AlphaFoldDB" id="A0A6G5A378"/>
<reference evidence="2" key="1">
    <citation type="submission" date="2020-03" db="EMBL/GenBank/DDBJ databases">
        <title>A transcriptome and proteome of the tick Rhipicephalus microplus shaped by the genetic composition of its hosts and developmental stage.</title>
        <authorList>
            <person name="Garcia G.R."/>
            <person name="Ribeiro J.M.C."/>
            <person name="Maruyama S.R."/>
            <person name="Gardinasse L.G."/>
            <person name="Nelson K."/>
            <person name="Ferreira B.R."/>
            <person name="Andrade T.G."/>
            <person name="Santos I.K.F.M."/>
        </authorList>
    </citation>
    <scope>NUCLEOTIDE SEQUENCE</scope>
    <source>
        <strain evidence="2">NSGR</strain>
        <tissue evidence="2">Salivary glands</tissue>
    </source>
</reference>
<proteinExistence type="predicted"/>
<evidence type="ECO:0000313" key="2">
    <source>
        <dbReference type="EMBL" id="NIE45451.1"/>
    </source>
</evidence>
<accession>A0A6G5A378</accession>
<protein>
    <submittedName>
        <fullName evidence="2">Putative conserved secreted protein</fullName>
    </submittedName>
</protein>
<organism evidence="2">
    <name type="scientific">Rhipicephalus microplus</name>
    <name type="common">Cattle tick</name>
    <name type="synonym">Boophilus microplus</name>
    <dbReference type="NCBI Taxonomy" id="6941"/>
    <lineage>
        <taxon>Eukaryota</taxon>
        <taxon>Metazoa</taxon>
        <taxon>Ecdysozoa</taxon>
        <taxon>Arthropoda</taxon>
        <taxon>Chelicerata</taxon>
        <taxon>Arachnida</taxon>
        <taxon>Acari</taxon>
        <taxon>Parasitiformes</taxon>
        <taxon>Ixodida</taxon>
        <taxon>Ixodoidea</taxon>
        <taxon>Ixodidae</taxon>
        <taxon>Rhipicephalinae</taxon>
        <taxon>Rhipicephalus</taxon>
        <taxon>Boophilus</taxon>
    </lineage>
</organism>
<keyword evidence="1" id="KW-0732">Signal</keyword>
<dbReference type="EMBL" id="GIKN01003178">
    <property type="protein sequence ID" value="NIE45451.1"/>
    <property type="molecule type" value="Transcribed_RNA"/>
</dbReference>